<dbReference type="GO" id="GO:0035091">
    <property type="term" value="F:phosphatidylinositol binding"/>
    <property type="evidence" value="ECO:0007669"/>
    <property type="project" value="TreeGrafter"/>
</dbReference>
<evidence type="ECO:0000259" key="1">
    <source>
        <dbReference type="Pfam" id="PF08628"/>
    </source>
</evidence>
<dbReference type="PANTHER" id="PTHR22775:SF3">
    <property type="entry name" value="SORTING NEXIN-13"/>
    <property type="match status" value="1"/>
</dbReference>
<reference evidence="2" key="1">
    <citation type="submission" date="2020-08" db="EMBL/GenBank/DDBJ databases">
        <title>Multicomponent nature underlies the extraordinary mechanical properties of spider dragline silk.</title>
        <authorList>
            <person name="Kono N."/>
            <person name="Nakamura H."/>
            <person name="Mori M."/>
            <person name="Yoshida Y."/>
            <person name="Ohtoshi R."/>
            <person name="Malay A.D."/>
            <person name="Moran D.A.P."/>
            <person name="Tomita M."/>
            <person name="Numata K."/>
            <person name="Arakawa K."/>
        </authorList>
    </citation>
    <scope>NUCLEOTIDE SEQUENCE</scope>
</reference>
<dbReference type="PANTHER" id="PTHR22775">
    <property type="entry name" value="SORTING NEXIN"/>
    <property type="match status" value="1"/>
</dbReference>
<dbReference type="InterPro" id="IPR013937">
    <property type="entry name" value="Sorting_nexin_C"/>
</dbReference>
<evidence type="ECO:0000313" key="3">
    <source>
        <dbReference type="Proteomes" id="UP000887013"/>
    </source>
</evidence>
<accession>A0A8X6IMY5</accession>
<dbReference type="EMBL" id="BMAW01091779">
    <property type="protein sequence ID" value="GFS51624.1"/>
    <property type="molecule type" value="Genomic_DNA"/>
</dbReference>
<organism evidence="2 3">
    <name type="scientific">Nephila pilipes</name>
    <name type="common">Giant wood spider</name>
    <name type="synonym">Nephila maculata</name>
    <dbReference type="NCBI Taxonomy" id="299642"/>
    <lineage>
        <taxon>Eukaryota</taxon>
        <taxon>Metazoa</taxon>
        <taxon>Ecdysozoa</taxon>
        <taxon>Arthropoda</taxon>
        <taxon>Chelicerata</taxon>
        <taxon>Arachnida</taxon>
        <taxon>Araneae</taxon>
        <taxon>Araneomorphae</taxon>
        <taxon>Entelegynae</taxon>
        <taxon>Araneoidea</taxon>
        <taxon>Nephilidae</taxon>
        <taxon>Nephila</taxon>
    </lineage>
</organism>
<dbReference type="GO" id="GO:0005769">
    <property type="term" value="C:early endosome"/>
    <property type="evidence" value="ECO:0007669"/>
    <property type="project" value="TreeGrafter"/>
</dbReference>
<dbReference type="AlphaFoldDB" id="A0A8X6IMY5"/>
<protein>
    <submittedName>
        <fullName evidence="2">Sorting nexin-13</fullName>
    </submittedName>
</protein>
<dbReference type="OrthoDB" id="120967at2759"/>
<proteinExistence type="predicted"/>
<feature type="domain" description="Sorting nexin C-terminal" evidence="1">
    <location>
        <begin position="2"/>
        <end position="42"/>
    </location>
</feature>
<name>A0A8X6IMY5_NEPPI</name>
<evidence type="ECO:0000313" key="2">
    <source>
        <dbReference type="EMBL" id="GFS51624.1"/>
    </source>
</evidence>
<keyword evidence="3" id="KW-1185">Reference proteome</keyword>
<dbReference type="Pfam" id="PF08628">
    <property type="entry name" value="Nexin_C"/>
    <property type="match status" value="1"/>
</dbReference>
<sequence length="187" mass="21651">MRTRMLTKMLLFSAIPDELKHIIGYETSYKGAMLIFNLFQYPSLNRRLLLVLFESFLKTLFPNNKFPELIKKLHSESTKLVTAQTTSSEKSNDVQMTTQDLQKSPEIVSHSPEIEKKVSKIHSPEIKEKPKAKVRKEHKSNFFLECLPQSNMISSPKSKKRKKSVESAIFYTDFEKEEDSVILPLGR</sequence>
<gene>
    <name evidence="2" type="primary">Snx13</name>
    <name evidence="2" type="ORF">NPIL_573691</name>
</gene>
<comment type="caution">
    <text evidence="2">The sequence shown here is derived from an EMBL/GenBank/DDBJ whole genome shotgun (WGS) entry which is preliminary data.</text>
</comment>
<dbReference type="Proteomes" id="UP000887013">
    <property type="component" value="Unassembled WGS sequence"/>
</dbReference>